<dbReference type="SUPFAM" id="SSF54631">
    <property type="entry name" value="CBS-domain pair"/>
    <property type="match status" value="1"/>
</dbReference>
<keyword evidence="3 14" id="KW-0813">Transport</keyword>
<feature type="transmembrane region" description="Helical" evidence="14">
    <location>
        <begin position="363"/>
        <end position="383"/>
    </location>
</feature>
<name>A0A1J6ISC1_NICAT</name>
<dbReference type="CDD" id="cd04591">
    <property type="entry name" value="CBS_pair_voltage-gated_CLC_euk_bac"/>
    <property type="match status" value="1"/>
</dbReference>
<dbReference type="PANTHER" id="PTHR11689">
    <property type="entry name" value="CHLORIDE CHANNEL PROTEIN CLC FAMILY MEMBER"/>
    <property type="match status" value="1"/>
</dbReference>
<keyword evidence="6" id="KW-0407">Ion channel</keyword>
<dbReference type="Proteomes" id="UP000187609">
    <property type="component" value="Unassembled WGS sequence"/>
</dbReference>
<dbReference type="GO" id="GO:0009705">
    <property type="term" value="C:plant-type vacuole membrane"/>
    <property type="evidence" value="ECO:0007669"/>
    <property type="project" value="TreeGrafter"/>
</dbReference>
<dbReference type="SMR" id="A0A1J6ISC1"/>
<keyword evidence="9 13" id="KW-0129">CBS domain</keyword>
<evidence type="ECO:0000256" key="3">
    <source>
        <dbReference type="ARBA" id="ARBA00022448"/>
    </source>
</evidence>
<keyword evidence="7 14" id="KW-1133">Transmembrane helix</keyword>
<keyword evidence="4 14" id="KW-0812">Transmembrane</keyword>
<dbReference type="AlphaFoldDB" id="A0A1J6ISC1"/>
<dbReference type="InterPro" id="IPR046342">
    <property type="entry name" value="CBS_dom_sf"/>
</dbReference>
<keyword evidence="8 14" id="KW-0406">Ion transport</keyword>
<keyword evidence="5" id="KW-0677">Repeat</keyword>
<evidence type="ECO:0000256" key="10">
    <source>
        <dbReference type="ARBA" id="ARBA00023136"/>
    </source>
</evidence>
<evidence type="ECO:0000256" key="6">
    <source>
        <dbReference type="ARBA" id="ARBA00022882"/>
    </source>
</evidence>
<dbReference type="SUPFAM" id="SSF81340">
    <property type="entry name" value="Clc chloride channel"/>
    <property type="match status" value="1"/>
</dbReference>
<dbReference type="FunFam" id="1.10.3080.10:FF:000004">
    <property type="entry name" value="Chloride channel ClC3"/>
    <property type="match status" value="1"/>
</dbReference>
<dbReference type="InterPro" id="IPR051280">
    <property type="entry name" value="Cl-channel/antiporter"/>
</dbReference>
<comment type="similarity">
    <text evidence="2 14">Belongs to the chloride channel (TC 2.A.49) family.</text>
</comment>
<protein>
    <recommendedName>
        <fullName evidence="14">Chloride channel protein</fullName>
    </recommendedName>
</protein>
<evidence type="ECO:0000256" key="11">
    <source>
        <dbReference type="ARBA" id="ARBA00023173"/>
    </source>
</evidence>
<dbReference type="PANTHER" id="PTHR11689:SF167">
    <property type="entry name" value="CHLORIDE CHANNEL PROTEIN"/>
    <property type="match status" value="1"/>
</dbReference>
<evidence type="ECO:0000256" key="12">
    <source>
        <dbReference type="ARBA" id="ARBA00023214"/>
    </source>
</evidence>
<feature type="transmembrane region" description="Helical" evidence="14">
    <location>
        <begin position="311"/>
        <end position="333"/>
    </location>
</feature>
<feature type="transmembrane region" description="Helical" evidence="14">
    <location>
        <begin position="209"/>
        <end position="232"/>
    </location>
</feature>
<evidence type="ECO:0000313" key="16">
    <source>
        <dbReference type="EMBL" id="OIT07626.1"/>
    </source>
</evidence>
<dbReference type="GO" id="GO:0005247">
    <property type="term" value="F:voltage-gated chloride channel activity"/>
    <property type="evidence" value="ECO:0007669"/>
    <property type="project" value="InterPro"/>
</dbReference>
<dbReference type="Pfam" id="PF00571">
    <property type="entry name" value="CBS"/>
    <property type="match status" value="1"/>
</dbReference>
<dbReference type="Pfam" id="PF00654">
    <property type="entry name" value="Voltage_CLC"/>
    <property type="match status" value="1"/>
</dbReference>
<dbReference type="PRINTS" id="PR00762">
    <property type="entry name" value="CLCHANNEL"/>
</dbReference>
<dbReference type="Gene3D" id="1.10.3080.10">
    <property type="entry name" value="Clc chloride channel"/>
    <property type="match status" value="1"/>
</dbReference>
<sequence>MEDQGDIENEGGGIGVMIMENGKDLERNISAVSESGIRQPLLSSKSRVNNTSQIAIIGANVCPIESLDYEIIENDLFKQDWRSRKKVQIFQYIFLKWTLVLLIGLSVGLVGFFLNIAVENIAGFKLLLISDLMLQDKYVQFPFMIIASVISWILLLIVMYFRGFAAYACCNLVLATCAGILCAFIAPAAAGSGIPEVKAYLNGIDAHSILAPSTLFVKIFGSALGVSAGFVVGKEGPMVHTGACIANLLGQGGSRKYHLTWKWLKYFKNDRDRRDLITCGAAAGVAAAFRAPVGGVLFALEEVASWWRSALLWRTFFSTAVVAMVLRSFIVFCRSGKCGLFGQGGLIMYDVNSGAPNYNTIDVLAVLLIGVLGGLLGSLYNYLVDKVLRTYSIINERGPAFKVLLVMTISILSSLCSYGLPWFATCTPCPVGLEDKCPTIGRSGNYKNFQCPAGHYNDLASLFMNTNDDAIRNLFSSDNSSEFHLSSLFVFFAGVYCLGVVTYGIAIPSGLFIPVILAGASYGRFVGTVLGSISNLNNGLFALLGAASFLGGTMRMTVSICVILLELTDDLLMLPLVMLVLLISKTVADCFNHGVYDQIVKMKGLPYLEAHAEPYMRQLVAGDVCSGPLITFSGVEKVGNIIHALKFTRHNGFPVIDAPPFSDAPEFCGLALRSHLLVLLKAKKFTKLSVLCGSNILRSFHAFDFAKPGSGKGPKLEDLSFTDEEMEMYVDLHPVTNTSPYTVVETMSLAKAAILFRQLGLRHLCVVPKKTTGRDPIVGILTRHDFMPEHIKGLYPHLVHHK</sequence>
<evidence type="ECO:0000313" key="17">
    <source>
        <dbReference type="Proteomes" id="UP000187609"/>
    </source>
</evidence>
<dbReference type="PROSITE" id="PS51371">
    <property type="entry name" value="CBS"/>
    <property type="match status" value="1"/>
</dbReference>
<dbReference type="OMA" id="FMHEHIH"/>
<feature type="transmembrane region" description="Helical" evidence="14">
    <location>
        <begin position="138"/>
        <end position="161"/>
    </location>
</feature>
<dbReference type="GO" id="GO:0034707">
    <property type="term" value="C:chloride channel complex"/>
    <property type="evidence" value="ECO:0007669"/>
    <property type="project" value="UniProtKB-KW"/>
</dbReference>
<dbReference type="PRINTS" id="PR01120">
    <property type="entry name" value="CLCHANNELPLT"/>
</dbReference>
<evidence type="ECO:0000256" key="8">
    <source>
        <dbReference type="ARBA" id="ARBA00023065"/>
    </source>
</evidence>
<dbReference type="CDD" id="cd03685">
    <property type="entry name" value="ClC_6_like"/>
    <property type="match status" value="1"/>
</dbReference>
<evidence type="ECO:0000256" key="7">
    <source>
        <dbReference type="ARBA" id="ARBA00022989"/>
    </source>
</evidence>
<keyword evidence="12 14" id="KW-0868">Chloride</keyword>
<comment type="caution">
    <text evidence="14">Lacks conserved residue(s) required for the propagation of feature annotation.</text>
</comment>
<dbReference type="Gene3D" id="3.10.580.10">
    <property type="entry name" value="CBS-domain"/>
    <property type="match status" value="1"/>
</dbReference>
<dbReference type="InterPro" id="IPR001807">
    <property type="entry name" value="ClC"/>
</dbReference>
<feature type="transmembrane region" description="Helical" evidence="14">
    <location>
        <begin position="168"/>
        <end position="189"/>
    </location>
</feature>
<keyword evidence="6" id="KW-0851">Voltage-gated channel</keyword>
<comment type="caution">
    <text evidence="16">The sequence shown here is derived from an EMBL/GenBank/DDBJ whole genome shotgun (WGS) entry which is preliminary data.</text>
</comment>
<evidence type="ECO:0000256" key="4">
    <source>
        <dbReference type="ARBA" id="ARBA00022692"/>
    </source>
</evidence>
<evidence type="ECO:0000256" key="13">
    <source>
        <dbReference type="PROSITE-ProRule" id="PRU00703"/>
    </source>
</evidence>
<dbReference type="STRING" id="49451.A0A1J6ISC1"/>
<evidence type="ECO:0000256" key="2">
    <source>
        <dbReference type="ARBA" id="ARBA00009476"/>
    </source>
</evidence>
<keyword evidence="17" id="KW-1185">Reference proteome</keyword>
<comment type="subcellular location">
    <subcellularLocation>
        <location evidence="1 14">Membrane</location>
        <topology evidence="1 14">Multi-pass membrane protein</topology>
    </subcellularLocation>
</comment>
<feature type="transmembrane region" description="Helical" evidence="14">
    <location>
        <begin position="483"/>
        <end position="505"/>
    </location>
</feature>
<evidence type="ECO:0000256" key="1">
    <source>
        <dbReference type="ARBA" id="ARBA00004141"/>
    </source>
</evidence>
<dbReference type="InterPro" id="IPR014743">
    <property type="entry name" value="Cl-channel_core"/>
</dbReference>
<reference evidence="16" key="1">
    <citation type="submission" date="2016-11" db="EMBL/GenBank/DDBJ databases">
        <title>The genome of Nicotiana attenuata.</title>
        <authorList>
            <person name="Xu S."/>
            <person name="Brockmoeller T."/>
            <person name="Gaquerel E."/>
            <person name="Navarro A."/>
            <person name="Kuhl H."/>
            <person name="Gase K."/>
            <person name="Ling Z."/>
            <person name="Zhou W."/>
            <person name="Kreitzer C."/>
            <person name="Stanke M."/>
            <person name="Tang H."/>
            <person name="Lyons E."/>
            <person name="Pandey P."/>
            <person name="Pandey S.P."/>
            <person name="Timmermann B."/>
            <person name="Baldwin I.T."/>
        </authorList>
    </citation>
    <scope>NUCLEOTIDE SEQUENCE [LARGE SCALE GENOMIC DNA]</scope>
    <source>
        <strain evidence="16">UT</strain>
    </source>
</reference>
<keyword evidence="10 14" id="KW-0472">Membrane</keyword>
<proteinExistence type="inferred from homology"/>
<dbReference type="InterPro" id="IPR000644">
    <property type="entry name" value="CBS_dom"/>
</dbReference>
<dbReference type="EMBL" id="MJEQ01037183">
    <property type="protein sequence ID" value="OIT07626.1"/>
    <property type="molecule type" value="Genomic_DNA"/>
</dbReference>
<evidence type="ECO:0000259" key="15">
    <source>
        <dbReference type="PROSITE" id="PS51371"/>
    </source>
</evidence>
<accession>A0A1J6ISC1</accession>
<feature type="domain" description="CBS" evidence="15">
    <location>
        <begin position="736"/>
        <end position="797"/>
    </location>
</feature>
<feature type="transmembrane region" description="Helical" evidence="14">
    <location>
        <begin position="403"/>
        <end position="424"/>
    </location>
</feature>
<dbReference type="Gramene" id="OIT07626">
    <property type="protein sequence ID" value="OIT07626"/>
    <property type="gene ID" value="A4A49_31165"/>
</dbReference>
<feature type="transmembrane region" description="Helical" evidence="14">
    <location>
        <begin position="92"/>
        <end position="118"/>
    </location>
</feature>
<evidence type="ECO:0000256" key="5">
    <source>
        <dbReference type="ARBA" id="ARBA00022737"/>
    </source>
</evidence>
<organism evidence="16 17">
    <name type="scientific">Nicotiana attenuata</name>
    <name type="common">Coyote tobacco</name>
    <dbReference type="NCBI Taxonomy" id="49451"/>
    <lineage>
        <taxon>Eukaryota</taxon>
        <taxon>Viridiplantae</taxon>
        <taxon>Streptophyta</taxon>
        <taxon>Embryophyta</taxon>
        <taxon>Tracheophyta</taxon>
        <taxon>Spermatophyta</taxon>
        <taxon>Magnoliopsida</taxon>
        <taxon>eudicotyledons</taxon>
        <taxon>Gunneridae</taxon>
        <taxon>Pentapetalae</taxon>
        <taxon>asterids</taxon>
        <taxon>lamiids</taxon>
        <taxon>Solanales</taxon>
        <taxon>Solanaceae</taxon>
        <taxon>Nicotianoideae</taxon>
        <taxon>Nicotianeae</taxon>
        <taxon>Nicotiana</taxon>
    </lineage>
</organism>
<evidence type="ECO:0000256" key="14">
    <source>
        <dbReference type="RuleBase" id="RU361221"/>
    </source>
</evidence>
<keyword evidence="11" id="KW-0869">Chloride channel</keyword>
<evidence type="ECO:0000256" key="9">
    <source>
        <dbReference type="ARBA" id="ARBA00023122"/>
    </source>
</evidence>
<dbReference type="InterPro" id="IPR002251">
    <property type="entry name" value="Cl_channel_pln"/>
</dbReference>
<gene>
    <name evidence="16" type="primary">CLC-C_0</name>
    <name evidence="16" type="ORF">A4A49_31165</name>
</gene>